<organism evidence="2 3">
    <name type="scientific">Streptomyces griseomycini</name>
    <dbReference type="NCBI Taxonomy" id="66895"/>
    <lineage>
        <taxon>Bacteria</taxon>
        <taxon>Bacillati</taxon>
        <taxon>Actinomycetota</taxon>
        <taxon>Actinomycetes</taxon>
        <taxon>Kitasatosporales</taxon>
        <taxon>Streptomycetaceae</taxon>
        <taxon>Streptomyces</taxon>
    </lineage>
</organism>
<feature type="compositionally biased region" description="Polar residues" evidence="1">
    <location>
        <begin position="1"/>
        <end position="21"/>
    </location>
</feature>
<name>A0A7W7PQF3_9ACTN</name>
<dbReference type="EMBL" id="JACHJI010000005">
    <property type="protein sequence ID" value="MBB4899481.1"/>
    <property type="molecule type" value="Genomic_DNA"/>
</dbReference>
<proteinExistence type="predicted"/>
<dbReference type="Proteomes" id="UP000579523">
    <property type="component" value="Unassembled WGS sequence"/>
</dbReference>
<keyword evidence="3" id="KW-1185">Reference proteome</keyword>
<feature type="region of interest" description="Disordered" evidence="1">
    <location>
        <begin position="1"/>
        <end position="23"/>
    </location>
</feature>
<evidence type="ECO:0000313" key="3">
    <source>
        <dbReference type="Proteomes" id="UP000579523"/>
    </source>
</evidence>
<sequence length="55" mass="6023">MTSTKPASSSRCGTASCSRGQTPALDQIMNRRWAIDFETPKHGGNVRQAQLDTRT</sequence>
<gene>
    <name evidence="2" type="ORF">FHS37_003541</name>
</gene>
<dbReference type="AlphaFoldDB" id="A0A7W7PQF3"/>
<evidence type="ECO:0000313" key="2">
    <source>
        <dbReference type="EMBL" id="MBB4899481.1"/>
    </source>
</evidence>
<comment type="caution">
    <text evidence="2">The sequence shown here is derived from an EMBL/GenBank/DDBJ whole genome shotgun (WGS) entry which is preliminary data.</text>
</comment>
<evidence type="ECO:0000256" key="1">
    <source>
        <dbReference type="SAM" id="MobiDB-lite"/>
    </source>
</evidence>
<accession>A0A7W7PQF3</accession>
<reference evidence="2 3" key="1">
    <citation type="submission" date="2020-08" db="EMBL/GenBank/DDBJ databases">
        <title>Genomic Encyclopedia of Type Strains, Phase III (KMG-III): the genomes of soil and plant-associated and newly described type strains.</title>
        <authorList>
            <person name="Whitman W."/>
        </authorList>
    </citation>
    <scope>NUCLEOTIDE SEQUENCE [LARGE SCALE GENOMIC DNA]</scope>
    <source>
        <strain evidence="2 3">CECT 3273</strain>
    </source>
</reference>
<protein>
    <submittedName>
        <fullName evidence="2">Uncharacterized protein</fullName>
    </submittedName>
</protein>